<sequence length="318" mass="37399">MLINRIDKIELEIFKSLFDYEKLNMTNFESFDDRFKYPIIENNMNRIKAYLRTLKKDKYFAEYVYALNMLKNKIEVLNDDLKKNNLLESYDQYLFDFEPIKNKELINDYLINFIERFVRIAVFKHFDEILEYQKKINIEYFINRHPKLRDRYKILKKNIEAINNEMAFGTSKNIVFGGFDMHTYCNDLFLIPLIDKKEIFEIELDKIILKIEQKGIIVNKLVESLLDLSDSTATEKIIYLQKLGVIDFLRKKNNISINGLASALSAITGEKATTIQSAINPIISKDAGQKNNPLNTDKTVKKVEKQLINIGFNLDETI</sequence>
<proteinExistence type="predicted"/>
<evidence type="ECO:0000313" key="1">
    <source>
        <dbReference type="EMBL" id="SEA96569.1"/>
    </source>
</evidence>
<name>A0A1H4FGT6_9FLAO</name>
<organism evidence="1 2">
    <name type="scientific">Flavobacterium gillisiae</name>
    <dbReference type="NCBI Taxonomy" id="150146"/>
    <lineage>
        <taxon>Bacteria</taxon>
        <taxon>Pseudomonadati</taxon>
        <taxon>Bacteroidota</taxon>
        <taxon>Flavobacteriia</taxon>
        <taxon>Flavobacteriales</taxon>
        <taxon>Flavobacteriaceae</taxon>
        <taxon>Flavobacterium</taxon>
    </lineage>
</organism>
<gene>
    <name evidence="1" type="ORF">SAMN05443667_113106</name>
</gene>
<protein>
    <submittedName>
        <fullName evidence="1">Uncharacterized protein</fullName>
    </submittedName>
</protein>
<accession>A0A1H4FGT6</accession>
<dbReference type="EMBL" id="FNRD01000013">
    <property type="protein sequence ID" value="SEA96569.1"/>
    <property type="molecule type" value="Genomic_DNA"/>
</dbReference>
<dbReference type="Proteomes" id="UP000198951">
    <property type="component" value="Unassembled WGS sequence"/>
</dbReference>
<dbReference type="OrthoDB" id="1346041at2"/>
<dbReference type="RefSeq" id="WP_091092617.1">
    <property type="nucleotide sequence ID" value="NZ_FNRD01000013.1"/>
</dbReference>
<keyword evidence="2" id="KW-1185">Reference proteome</keyword>
<evidence type="ECO:0000313" key="2">
    <source>
        <dbReference type="Proteomes" id="UP000198951"/>
    </source>
</evidence>
<reference evidence="2" key="1">
    <citation type="submission" date="2016-10" db="EMBL/GenBank/DDBJ databases">
        <authorList>
            <person name="Varghese N."/>
            <person name="Submissions S."/>
        </authorList>
    </citation>
    <scope>NUCLEOTIDE SEQUENCE [LARGE SCALE GENOMIC DNA]</scope>
    <source>
        <strain evidence="2">DSM 22376</strain>
    </source>
</reference>
<dbReference type="STRING" id="150146.SAMN05443667_113106"/>
<dbReference type="AlphaFoldDB" id="A0A1H4FGT6"/>